<proteinExistence type="predicted"/>
<dbReference type="InterPro" id="IPR036540">
    <property type="entry name" value="Pox_vCCI-like_sf"/>
</dbReference>
<dbReference type="SUPFAM" id="SSF49889">
    <property type="entry name" value="Soluble secreted chemokine inhibitor, VCCI"/>
    <property type="match status" value="1"/>
</dbReference>
<dbReference type="EMBL" id="MT648498">
    <property type="protein sequence ID" value="QMT29651.1"/>
    <property type="molecule type" value="Genomic_DNA"/>
</dbReference>
<accession>A0A2I6TDG7</accession>
<protein>
    <submittedName>
        <fullName evidence="2">Inactive chemokine-binding protein</fullName>
    </submittedName>
</protein>
<sequence length="37" mass="3911">MCKESSELEVKYVDGSASEGATDDTSLIDSTKLKACV</sequence>
<dbReference type="Proteomes" id="UP000515351">
    <property type="component" value="Segment"/>
</dbReference>
<reference evidence="2" key="1">
    <citation type="journal article" date="2020" name="Viruses">
        <title>Genome Sequencing of a Camelpox Vaccine Reveals Close Similarity to Modified Vaccinia virus Ankara (MVA).</title>
        <authorList>
            <person name="Marcacci M."/>
            <person name="Khalafalla A.I."/>
            <person name="Al Hammadi Z.M."/>
            <person name="Monaco F."/>
            <person name="Camma C."/>
            <person name="Yusof M.F."/>
            <person name="Al Yammahi S.M."/>
            <person name="Mangone I."/>
            <person name="Valleriani F."/>
            <person name="Alhosani M.A."/>
            <person name="Decaro N."/>
            <person name="Lorusso A."/>
            <person name="Almuhairi S.S."/>
            <person name="Savini G."/>
        </authorList>
    </citation>
    <scope>NUCLEOTIDE SEQUENCE [LARGE SCALE GENOMIC DNA]</scope>
    <source>
        <strain evidence="2">Ducapox vaccine</strain>
    </source>
</reference>
<evidence type="ECO:0000313" key="2">
    <source>
        <dbReference type="EMBL" id="QMT29651.1"/>
    </source>
</evidence>
<evidence type="ECO:0000313" key="1">
    <source>
        <dbReference type="EMBL" id="QMT29456.1"/>
    </source>
</evidence>
<dbReference type="Gene3D" id="2.60.240.10">
    <property type="entry name" value="Major secreted virus protein"/>
    <property type="match status" value="1"/>
</dbReference>
<organism evidence="2">
    <name type="scientific">Vaccinia virus</name>
    <name type="common">VACV</name>
    <name type="synonym">Orthopoxvirus vaccinia</name>
    <dbReference type="NCBI Taxonomy" id="10245"/>
    <lineage>
        <taxon>Viruses</taxon>
        <taxon>Varidnaviria</taxon>
        <taxon>Bamfordvirae</taxon>
        <taxon>Nucleocytoviricota</taxon>
        <taxon>Pokkesviricetes</taxon>
        <taxon>Chitovirales</taxon>
        <taxon>Poxviridae</taxon>
        <taxon>Chordopoxvirinae</taxon>
        <taxon>Orthopoxvirus</taxon>
    </lineage>
</organism>
<gene>
    <name evidence="1" type="ORF">IKMOJFFE_00001</name>
    <name evidence="2" type="ORF">IKMOJFFE_00196</name>
</gene>
<dbReference type="EMBL" id="MT648498">
    <property type="protein sequence ID" value="QMT29456.1"/>
    <property type="molecule type" value="Genomic_DNA"/>
</dbReference>
<name>A0A2I6TDG7_VACCV</name>